<gene>
    <name evidence="4" type="ORF">CAEBREN_23994</name>
</gene>
<evidence type="ECO:0000313" key="5">
    <source>
        <dbReference type="Proteomes" id="UP000008068"/>
    </source>
</evidence>
<proteinExistence type="predicted"/>
<dbReference type="Gene3D" id="3.30.160.60">
    <property type="entry name" value="Classic Zinc Finger"/>
    <property type="match status" value="1"/>
</dbReference>
<keyword evidence="5" id="KW-1185">Reference proteome</keyword>
<dbReference type="PANTHER" id="PTHR33936:SF22">
    <property type="entry name" value="C2H2-TYPE DOMAIN-CONTAINING PROTEIN"/>
    <property type="match status" value="1"/>
</dbReference>
<evidence type="ECO:0000256" key="2">
    <source>
        <dbReference type="SAM" id="MobiDB-lite"/>
    </source>
</evidence>
<organism evidence="5">
    <name type="scientific">Caenorhabditis brenneri</name>
    <name type="common">Nematode worm</name>
    <dbReference type="NCBI Taxonomy" id="135651"/>
    <lineage>
        <taxon>Eukaryota</taxon>
        <taxon>Metazoa</taxon>
        <taxon>Ecdysozoa</taxon>
        <taxon>Nematoda</taxon>
        <taxon>Chromadorea</taxon>
        <taxon>Rhabditida</taxon>
        <taxon>Rhabditina</taxon>
        <taxon>Rhabditomorpha</taxon>
        <taxon>Rhabditoidea</taxon>
        <taxon>Rhabditidae</taxon>
        <taxon>Peloderinae</taxon>
        <taxon>Caenorhabditis</taxon>
    </lineage>
</organism>
<dbReference type="AlphaFoldDB" id="G0MD19"/>
<evidence type="ECO:0000256" key="1">
    <source>
        <dbReference type="PROSITE-ProRule" id="PRU00042"/>
    </source>
</evidence>
<dbReference type="eggNOG" id="ENOG502QVXX">
    <property type="taxonomic scope" value="Eukaryota"/>
</dbReference>
<dbReference type="SMART" id="SM00355">
    <property type="entry name" value="ZnF_C2H2"/>
    <property type="match status" value="3"/>
</dbReference>
<protein>
    <recommendedName>
        <fullName evidence="3">C2H2-type domain-containing protein</fullName>
    </recommendedName>
</protein>
<evidence type="ECO:0000313" key="4">
    <source>
        <dbReference type="EMBL" id="EGT49627.1"/>
    </source>
</evidence>
<dbReference type="InParanoid" id="G0MD19"/>
<keyword evidence="1" id="KW-0479">Metal-binding</keyword>
<sequence length="704" mass="79201">MSVSQAQFSCTFSECDYKAIPSEVRKHMIRFHKAGDEIIAAFSARVKATKAREKGTDLYSCEVCGKKYTSKGAIQNHVRQQHKSSQPSFLPGSIDQPLDASASGLTVSHLQSSSTQPAATPTSSTKSIAEPEKKKFRVCTDDVIALEPESQILECKVVSNQRLVCTHEDCCSDSDVQVILSSRADMCRHYKNEHNTEHTIEVESFSTKKDYETWLATREEATKTSFITRESKIDGNRTLIYLRCKHEGKYESTGTLKYGHPSKKATGDGICTAFLKDNLLVSTLQNLSEVLREPRKDKVIHRVLSMFTALDNEGSVGSKEFATYFRRYYYDRMDEWSASSRFNIACHTSMYAEAFHSVLKRIRKLASACPRKGLNRKKHREFLSSSSQFQITKVNDETYNVSVVNGTKKNDYSVIDGFECFCDKMENCHCSHCGACAYQYWCECLTSLAGIACIHMHGVALFKGSNITSADVSPTPDVAPVSIDDVDIVDSFPSQSIRSRSPAPSADLLSAIVQPENQNNYSVSEISESEEISHRMDQVHNMFNSIYGELRKKRRNNDVNFCAALEDLENALKPLLPQNARPGLTKRSDADRASKTARETMSTISLKKRSKSKRKEPASSSTTTLISKRHIGRCIICAEEHPPLPEDIDEEEYESRFTDWKRCSLCKQPAHFSCTLSNKKCKCSDNAVFELYPDDYMEEDDSDE</sequence>
<dbReference type="OMA" id="VDENTHC"/>
<dbReference type="PROSITE" id="PS50157">
    <property type="entry name" value="ZINC_FINGER_C2H2_2"/>
    <property type="match status" value="1"/>
</dbReference>
<keyword evidence="1" id="KW-0862">Zinc</keyword>
<reference evidence="5" key="1">
    <citation type="submission" date="2011-07" db="EMBL/GenBank/DDBJ databases">
        <authorList>
            <consortium name="Caenorhabditis brenneri Sequencing and Analysis Consortium"/>
            <person name="Wilson R.K."/>
        </authorList>
    </citation>
    <scope>NUCLEOTIDE SEQUENCE [LARGE SCALE GENOMIC DNA]</scope>
    <source>
        <strain evidence="5">PB2801</strain>
    </source>
</reference>
<dbReference type="GO" id="GO:0008270">
    <property type="term" value="F:zinc ion binding"/>
    <property type="evidence" value="ECO:0007669"/>
    <property type="project" value="UniProtKB-KW"/>
</dbReference>
<dbReference type="InterPro" id="IPR013087">
    <property type="entry name" value="Znf_C2H2_type"/>
</dbReference>
<dbReference type="STRING" id="135651.G0MD19"/>
<feature type="domain" description="C2H2-type" evidence="3">
    <location>
        <begin position="59"/>
        <end position="87"/>
    </location>
</feature>
<feature type="compositionally biased region" description="Low complexity" evidence="2">
    <location>
        <begin position="111"/>
        <end position="125"/>
    </location>
</feature>
<dbReference type="InterPro" id="IPR052797">
    <property type="entry name" value="RegFact_GeneExpr_CellDeath"/>
</dbReference>
<dbReference type="OrthoDB" id="5873801at2759"/>
<feature type="compositionally biased region" description="Basic and acidic residues" evidence="2">
    <location>
        <begin position="586"/>
        <end position="598"/>
    </location>
</feature>
<evidence type="ECO:0000259" key="3">
    <source>
        <dbReference type="PROSITE" id="PS50157"/>
    </source>
</evidence>
<dbReference type="PROSITE" id="PS00028">
    <property type="entry name" value="ZINC_FINGER_C2H2_1"/>
    <property type="match status" value="1"/>
</dbReference>
<dbReference type="PANTHER" id="PTHR33936">
    <property type="entry name" value="PROTEIN CBG17840"/>
    <property type="match status" value="1"/>
</dbReference>
<name>G0MD19_CAEBE</name>
<keyword evidence="1" id="KW-0863">Zinc-finger</keyword>
<feature type="region of interest" description="Disordered" evidence="2">
    <location>
        <begin position="576"/>
        <end position="624"/>
    </location>
</feature>
<dbReference type="Proteomes" id="UP000008068">
    <property type="component" value="Unassembled WGS sequence"/>
</dbReference>
<dbReference type="HOGENOM" id="CLU_011337_0_0_1"/>
<feature type="region of interest" description="Disordered" evidence="2">
    <location>
        <begin position="107"/>
        <end position="129"/>
    </location>
</feature>
<accession>G0MD19</accession>
<dbReference type="EMBL" id="GL379790">
    <property type="protein sequence ID" value="EGT49627.1"/>
    <property type="molecule type" value="Genomic_DNA"/>
</dbReference>